<feature type="compositionally biased region" description="Basic and acidic residues" evidence="1">
    <location>
        <begin position="127"/>
        <end position="150"/>
    </location>
</feature>
<proteinExistence type="predicted"/>
<sequence length="194" mass="21030">MYSGFDQEQQTMGSHNNQLWPNHQFQTTGGFYNQPPSQGNMGPAQGNSRNQFQETTANRGLDQTRVTVDETKAPSFTDLGHGQGNSYNYQHTGISRGLVGGGSIVTGTGGGPLSVGDMVKGRVSETIDRVDSYPEEKAPSHSDMGQRGRSDTGSSPGVVYDGLDPQELVGISLVGKNFRKFYPNAFFKEEDDEN</sequence>
<dbReference type="Proteomes" id="UP000326396">
    <property type="component" value="Linkage Group LG11"/>
</dbReference>
<evidence type="ECO:0000313" key="3">
    <source>
        <dbReference type="Proteomes" id="UP000326396"/>
    </source>
</evidence>
<protein>
    <submittedName>
        <fullName evidence="2">Uncharacterized protein</fullName>
    </submittedName>
</protein>
<dbReference type="AlphaFoldDB" id="A0A5N6PQA4"/>
<dbReference type="EMBL" id="SZYD01000003">
    <property type="protein sequence ID" value="KAD6796114.1"/>
    <property type="molecule type" value="Genomic_DNA"/>
</dbReference>
<accession>A0A5N6PQA4</accession>
<evidence type="ECO:0000256" key="1">
    <source>
        <dbReference type="SAM" id="MobiDB-lite"/>
    </source>
</evidence>
<comment type="caution">
    <text evidence="2">The sequence shown here is derived from an EMBL/GenBank/DDBJ whole genome shotgun (WGS) entry which is preliminary data.</text>
</comment>
<feature type="region of interest" description="Disordered" evidence="1">
    <location>
        <begin position="127"/>
        <end position="162"/>
    </location>
</feature>
<gene>
    <name evidence="2" type="ORF">E3N88_07010</name>
</gene>
<reference evidence="2 3" key="1">
    <citation type="submission" date="2019-05" db="EMBL/GenBank/DDBJ databases">
        <title>Mikania micrantha, genome provides insights into the molecular mechanism of rapid growth.</title>
        <authorList>
            <person name="Liu B."/>
        </authorList>
    </citation>
    <scope>NUCLEOTIDE SEQUENCE [LARGE SCALE GENOMIC DNA]</scope>
    <source>
        <strain evidence="2">NLD-2019</strain>
        <tissue evidence="2">Leaf</tissue>
    </source>
</reference>
<name>A0A5N6PQA4_9ASTR</name>
<keyword evidence="3" id="KW-1185">Reference proteome</keyword>
<evidence type="ECO:0000313" key="2">
    <source>
        <dbReference type="EMBL" id="KAD6796114.1"/>
    </source>
</evidence>
<organism evidence="2 3">
    <name type="scientific">Mikania micrantha</name>
    <name type="common">bitter vine</name>
    <dbReference type="NCBI Taxonomy" id="192012"/>
    <lineage>
        <taxon>Eukaryota</taxon>
        <taxon>Viridiplantae</taxon>
        <taxon>Streptophyta</taxon>
        <taxon>Embryophyta</taxon>
        <taxon>Tracheophyta</taxon>
        <taxon>Spermatophyta</taxon>
        <taxon>Magnoliopsida</taxon>
        <taxon>eudicotyledons</taxon>
        <taxon>Gunneridae</taxon>
        <taxon>Pentapetalae</taxon>
        <taxon>asterids</taxon>
        <taxon>campanulids</taxon>
        <taxon>Asterales</taxon>
        <taxon>Asteraceae</taxon>
        <taxon>Asteroideae</taxon>
        <taxon>Heliantheae alliance</taxon>
        <taxon>Eupatorieae</taxon>
        <taxon>Mikania</taxon>
    </lineage>
</organism>
<feature type="region of interest" description="Disordered" evidence="1">
    <location>
        <begin position="1"/>
        <end position="50"/>
    </location>
</feature>
<dbReference type="OrthoDB" id="1552471at2759"/>